<proteinExistence type="predicted"/>
<dbReference type="OrthoDB" id="92592at2"/>
<organism evidence="1 2">
    <name type="scientific">[Clostridium] ultunense Esp</name>
    <dbReference type="NCBI Taxonomy" id="1288971"/>
    <lineage>
        <taxon>Bacteria</taxon>
        <taxon>Bacillati</taxon>
        <taxon>Bacillota</taxon>
        <taxon>Tissierellia</taxon>
        <taxon>Tissierellales</taxon>
        <taxon>Tepidimicrobiaceae</taxon>
        <taxon>Schnuerera</taxon>
    </lineage>
</organism>
<dbReference type="NCBIfam" id="NF038093">
    <property type="entry name" value="GrdX"/>
    <property type="match status" value="1"/>
</dbReference>
<dbReference type="InterPro" id="IPR047735">
    <property type="entry name" value="GrdX-like"/>
</dbReference>
<evidence type="ECO:0008006" key="3">
    <source>
        <dbReference type="Google" id="ProtNLM"/>
    </source>
</evidence>
<gene>
    <name evidence="1" type="ORF">CUESP1_2408</name>
</gene>
<evidence type="ECO:0000313" key="1">
    <source>
        <dbReference type="EMBL" id="SHD77754.1"/>
    </source>
</evidence>
<dbReference type="AlphaFoldDB" id="M1ZF54"/>
<sequence>MKYRIVTNNPLAKKEFHNVCFIEGSYEDVLLKIRDLVYEGLDLISHPLGASMRMLYSPYRSIVVGQKNEAIDLFHIEIIENSIMNYRKNLEGRKIDWVHAEDYALIDNELLKSTLEDLEFSFNKGI</sequence>
<dbReference type="RefSeq" id="WP_005586931.1">
    <property type="nucleotide sequence ID" value="NZ_LT669839.1"/>
</dbReference>
<keyword evidence="2" id="KW-1185">Reference proteome</keyword>
<reference evidence="1 2" key="1">
    <citation type="submission" date="2016-11" db="EMBL/GenBank/DDBJ databases">
        <authorList>
            <person name="Manzoor S."/>
        </authorList>
    </citation>
    <scope>NUCLEOTIDE SEQUENCE [LARGE SCALE GENOMIC DNA]</scope>
    <source>
        <strain evidence="1">Clostridium ultunense strain Esp</strain>
    </source>
</reference>
<evidence type="ECO:0000313" key="2">
    <source>
        <dbReference type="Proteomes" id="UP000245423"/>
    </source>
</evidence>
<dbReference type="Proteomes" id="UP000245423">
    <property type="component" value="Chromosome 1"/>
</dbReference>
<dbReference type="HOGENOM" id="CLU_132073_1_0_9"/>
<dbReference type="EMBL" id="LT669839">
    <property type="protein sequence ID" value="SHD77754.1"/>
    <property type="molecule type" value="Genomic_DNA"/>
</dbReference>
<protein>
    <recommendedName>
        <fullName evidence="3">GrdX protein</fullName>
    </recommendedName>
</protein>
<name>M1ZF54_9FIRM</name>
<accession>M1ZF54</accession>